<dbReference type="Gene3D" id="1.10.260.40">
    <property type="entry name" value="lambda repressor-like DNA-binding domains"/>
    <property type="match status" value="1"/>
</dbReference>
<dbReference type="Proteomes" id="UP001163203">
    <property type="component" value="Chromosome"/>
</dbReference>
<evidence type="ECO:0000256" key="3">
    <source>
        <dbReference type="ARBA" id="ARBA00023163"/>
    </source>
</evidence>
<dbReference type="SUPFAM" id="SSF53822">
    <property type="entry name" value="Periplasmic binding protein-like I"/>
    <property type="match status" value="1"/>
</dbReference>
<dbReference type="InterPro" id="IPR010982">
    <property type="entry name" value="Lambda_DNA-bd_dom_sf"/>
</dbReference>
<evidence type="ECO:0000313" key="5">
    <source>
        <dbReference type="EMBL" id="WAL63631.1"/>
    </source>
</evidence>
<dbReference type="InterPro" id="IPR000843">
    <property type="entry name" value="HTH_LacI"/>
</dbReference>
<dbReference type="EMBL" id="CP113836">
    <property type="protein sequence ID" value="WAL63631.1"/>
    <property type="molecule type" value="Genomic_DNA"/>
</dbReference>
<dbReference type="PANTHER" id="PTHR30146">
    <property type="entry name" value="LACI-RELATED TRANSCRIPTIONAL REPRESSOR"/>
    <property type="match status" value="1"/>
</dbReference>
<evidence type="ECO:0000313" key="6">
    <source>
        <dbReference type="Proteomes" id="UP001163203"/>
    </source>
</evidence>
<reference evidence="5" key="1">
    <citation type="submission" date="2022-11" db="EMBL/GenBank/DDBJ databases">
        <authorList>
            <person name="Mo P."/>
        </authorList>
    </citation>
    <scope>NUCLEOTIDE SEQUENCE</scope>
    <source>
        <strain evidence="5">HUAS 11-8</strain>
    </source>
</reference>
<dbReference type="PRINTS" id="PR00036">
    <property type="entry name" value="HTHLACI"/>
</dbReference>
<dbReference type="SUPFAM" id="SSF47413">
    <property type="entry name" value="lambda repressor-like DNA-binding domains"/>
    <property type="match status" value="1"/>
</dbReference>
<dbReference type="RefSeq" id="WP_268753869.1">
    <property type="nucleotide sequence ID" value="NZ_CP113836.1"/>
</dbReference>
<dbReference type="InterPro" id="IPR046335">
    <property type="entry name" value="LacI/GalR-like_sensor"/>
</dbReference>
<keyword evidence="2 5" id="KW-0238">DNA-binding</keyword>
<proteinExistence type="predicted"/>
<evidence type="ECO:0000259" key="4">
    <source>
        <dbReference type="PROSITE" id="PS50932"/>
    </source>
</evidence>
<dbReference type="SMART" id="SM00354">
    <property type="entry name" value="HTH_LACI"/>
    <property type="match status" value="1"/>
</dbReference>
<protein>
    <submittedName>
        <fullName evidence="5">LacI family DNA-binding transcriptional regulator</fullName>
    </submittedName>
</protein>
<dbReference type="Pfam" id="PF13377">
    <property type="entry name" value="Peripla_BP_3"/>
    <property type="match status" value="1"/>
</dbReference>
<name>A0ABY7AYA1_9PSEU</name>
<evidence type="ECO:0000256" key="1">
    <source>
        <dbReference type="ARBA" id="ARBA00023015"/>
    </source>
</evidence>
<evidence type="ECO:0000256" key="2">
    <source>
        <dbReference type="ARBA" id="ARBA00023125"/>
    </source>
</evidence>
<keyword evidence="1" id="KW-0805">Transcription regulation</keyword>
<dbReference type="Pfam" id="PF00356">
    <property type="entry name" value="LacI"/>
    <property type="match status" value="1"/>
</dbReference>
<keyword evidence="3" id="KW-0804">Transcription</keyword>
<dbReference type="PANTHER" id="PTHR30146:SF153">
    <property type="entry name" value="LACTOSE OPERON REPRESSOR"/>
    <property type="match status" value="1"/>
</dbReference>
<dbReference type="PROSITE" id="PS50932">
    <property type="entry name" value="HTH_LACI_2"/>
    <property type="match status" value="1"/>
</dbReference>
<organism evidence="5 6">
    <name type="scientific">Amycolatopsis cynarae</name>
    <dbReference type="NCBI Taxonomy" id="2995223"/>
    <lineage>
        <taxon>Bacteria</taxon>
        <taxon>Bacillati</taxon>
        <taxon>Actinomycetota</taxon>
        <taxon>Actinomycetes</taxon>
        <taxon>Pseudonocardiales</taxon>
        <taxon>Pseudonocardiaceae</taxon>
        <taxon>Amycolatopsis</taxon>
    </lineage>
</organism>
<dbReference type="InterPro" id="IPR028082">
    <property type="entry name" value="Peripla_BP_I"/>
</dbReference>
<dbReference type="PROSITE" id="PS00356">
    <property type="entry name" value="HTH_LACI_1"/>
    <property type="match status" value="1"/>
</dbReference>
<dbReference type="Gene3D" id="3.40.50.2300">
    <property type="match status" value="2"/>
</dbReference>
<accession>A0ABY7AYA1</accession>
<dbReference type="GO" id="GO:0003677">
    <property type="term" value="F:DNA binding"/>
    <property type="evidence" value="ECO:0007669"/>
    <property type="project" value="UniProtKB-KW"/>
</dbReference>
<dbReference type="CDD" id="cd01392">
    <property type="entry name" value="HTH_LacI"/>
    <property type="match status" value="1"/>
</dbReference>
<feature type="domain" description="HTH lacI-type" evidence="4">
    <location>
        <begin position="5"/>
        <end position="60"/>
    </location>
</feature>
<dbReference type="CDD" id="cd06267">
    <property type="entry name" value="PBP1_LacI_sugar_binding-like"/>
    <property type="match status" value="1"/>
</dbReference>
<gene>
    <name evidence="5" type="ORF">ORV05_21795</name>
</gene>
<keyword evidence="6" id="KW-1185">Reference proteome</keyword>
<sequence length="339" mass="36503">MISDVTLSDVARAAGVSLATASRVLNGSTRTVGAALRQRVLDTAEKLNYAPNAAAQAMVRGHLNVVGVVVHDITDPYFSAVASGVMLAAEEAGLVVALSSTRHRPEREAEYVAAFRRQRARAVVLIGSRTTDRSSLEELRAEIERFEAGGGRVAAVSQRRLNVDTVVIENRAGAQALAEALVGLRYRRFAVLAGPSTVVTAKDRLAGIRAGLARHRVPLAEDNVVHGDFTRDGGYRAMEELLSRKNDVQCVVAVNDVMAVGAMAALRDRGFPLPERMAVAGFDDIATLRDVTPRLTTVRIDLQGVGETAMRLLLDEPAGAPRVRRTRGEVILRESTPRR</sequence>